<protein>
    <submittedName>
        <fullName evidence="3">Uncharacterized protein</fullName>
    </submittedName>
</protein>
<dbReference type="RefSeq" id="WP_006272389.1">
    <property type="nucleotide sequence ID" value="NZ_GL883077.1"/>
</dbReference>
<dbReference type="HOGENOM" id="CLU_051483_0_0_5"/>
<keyword evidence="4" id="KW-1185">Reference proteome</keyword>
<dbReference type="AlphaFoldDB" id="F4QJU0"/>
<evidence type="ECO:0000313" key="4">
    <source>
        <dbReference type="Proteomes" id="UP000006512"/>
    </source>
</evidence>
<feature type="chain" id="PRO_5003314179" evidence="2">
    <location>
        <begin position="27"/>
        <end position="434"/>
    </location>
</feature>
<accession>F4QJU0</accession>
<proteinExistence type="predicted"/>
<feature type="region of interest" description="Disordered" evidence="1">
    <location>
        <begin position="389"/>
        <end position="419"/>
    </location>
</feature>
<dbReference type="Proteomes" id="UP000006512">
    <property type="component" value="Unassembled WGS sequence"/>
</dbReference>
<keyword evidence="2" id="KW-0732">Signal</keyword>
<sequence>MNSHTFLMRGCAAVVITSFVAGPASTATPPKQVVTGPVANYWIDTTTSSGFSMSGIGQGKAPSMSSMMGMMSGDVNHTVTLTLGSNQVAKTETTGDHRMSAGDLPLYYKRKVAAPTQPTQYTPGEPQSYEPPKGKILIYWGCGEHAPAGQPLVIDLAKITDPNQRMTLVKQLAPQVTLDTVKKPTPDSVKAYGEWPNAKADNGFTGHSLTGAHTVKTDYAPQIDFSLNQGQDFLAPIKVSGNQKAASGAVPLTWAAIPNAKGFVATAIGAGRERDTFIMWTSAASNTGWMGMAPDYLTPGDVERLTASKVLLPGTATACTVPAEVANAGEGAMYNITAYGGETNLSFPPRPADPKVAWNIQWTTKIRYKSTTGGLLGQDMGGMSGGMFGMGGQPSEAEEQTPPEATSGDGKKKKKKGGALFGEIVKQGVGSLIP</sequence>
<evidence type="ECO:0000313" key="3">
    <source>
        <dbReference type="EMBL" id="EGF93197.1"/>
    </source>
</evidence>
<evidence type="ECO:0000256" key="1">
    <source>
        <dbReference type="SAM" id="MobiDB-lite"/>
    </source>
</evidence>
<dbReference type="EMBL" id="GL883077">
    <property type="protein sequence ID" value="EGF93197.1"/>
    <property type="molecule type" value="Genomic_DNA"/>
</dbReference>
<feature type="signal peptide" evidence="2">
    <location>
        <begin position="1"/>
        <end position="26"/>
    </location>
</feature>
<dbReference type="eggNOG" id="ENOG502ZAP0">
    <property type="taxonomic scope" value="Bacteria"/>
</dbReference>
<dbReference type="OrthoDB" id="564777at2"/>
<name>F4QJU0_9CAUL</name>
<gene>
    <name evidence="3" type="ORF">ABI_16370</name>
</gene>
<reference evidence="4" key="1">
    <citation type="submission" date="2011-03" db="EMBL/GenBank/DDBJ databases">
        <title>Draft genome sequence of Brevundimonas diminuta.</title>
        <authorList>
            <person name="Brown P.J.B."/>
            <person name="Buechlein A."/>
            <person name="Hemmerich C."/>
            <person name="Brun Y.V."/>
        </authorList>
    </citation>
    <scope>NUCLEOTIDE SEQUENCE [LARGE SCALE GENOMIC DNA]</scope>
    <source>
        <strain evidence="4">C19</strain>
    </source>
</reference>
<organism evidence="3 4">
    <name type="scientific">Asticcacaulis biprosthecium C19</name>
    <dbReference type="NCBI Taxonomy" id="715226"/>
    <lineage>
        <taxon>Bacteria</taxon>
        <taxon>Pseudomonadati</taxon>
        <taxon>Pseudomonadota</taxon>
        <taxon>Alphaproteobacteria</taxon>
        <taxon>Caulobacterales</taxon>
        <taxon>Caulobacteraceae</taxon>
        <taxon>Asticcacaulis</taxon>
    </lineage>
</organism>
<evidence type="ECO:0000256" key="2">
    <source>
        <dbReference type="SAM" id="SignalP"/>
    </source>
</evidence>